<dbReference type="Proteomes" id="UP000649617">
    <property type="component" value="Unassembled WGS sequence"/>
</dbReference>
<organism evidence="1 2">
    <name type="scientific">Symbiodinium pilosum</name>
    <name type="common">Dinoflagellate</name>
    <dbReference type="NCBI Taxonomy" id="2952"/>
    <lineage>
        <taxon>Eukaryota</taxon>
        <taxon>Sar</taxon>
        <taxon>Alveolata</taxon>
        <taxon>Dinophyceae</taxon>
        <taxon>Suessiales</taxon>
        <taxon>Symbiodiniaceae</taxon>
        <taxon>Symbiodinium</taxon>
    </lineage>
</organism>
<dbReference type="AlphaFoldDB" id="A0A812TGT2"/>
<feature type="non-terminal residue" evidence="1">
    <location>
        <position position="98"/>
    </location>
</feature>
<evidence type="ECO:0000313" key="2">
    <source>
        <dbReference type="Proteomes" id="UP000649617"/>
    </source>
</evidence>
<comment type="caution">
    <text evidence="1">The sequence shown here is derived from an EMBL/GenBank/DDBJ whole genome shotgun (WGS) entry which is preliminary data.</text>
</comment>
<sequence>DEIATVGSIYFMDTDQDIDMLGGEFRWDPPNDTSEVDFYVGYFTLATGTAYGSRRFEFEVAGQLNFYNMPFQTPQSGYNYFSIYTKSSLAEQTTPNSI</sequence>
<feature type="non-terminal residue" evidence="1">
    <location>
        <position position="1"/>
    </location>
</feature>
<evidence type="ECO:0000313" key="1">
    <source>
        <dbReference type="EMBL" id="CAE7521655.1"/>
    </source>
</evidence>
<name>A0A812TGT2_SYMPI</name>
<gene>
    <name evidence="1" type="primary">prmC</name>
    <name evidence="1" type="ORF">SPIL2461_LOCUS13660</name>
</gene>
<dbReference type="EMBL" id="CAJNIZ010030158">
    <property type="protein sequence ID" value="CAE7521655.1"/>
    <property type="molecule type" value="Genomic_DNA"/>
</dbReference>
<proteinExistence type="predicted"/>
<accession>A0A812TGT2</accession>
<protein>
    <submittedName>
        <fullName evidence="1">PrmC protein</fullName>
    </submittedName>
</protein>
<keyword evidence="2" id="KW-1185">Reference proteome</keyword>
<reference evidence="1" key="1">
    <citation type="submission" date="2021-02" db="EMBL/GenBank/DDBJ databases">
        <authorList>
            <person name="Dougan E. K."/>
            <person name="Rhodes N."/>
            <person name="Thang M."/>
            <person name="Chan C."/>
        </authorList>
    </citation>
    <scope>NUCLEOTIDE SEQUENCE</scope>
</reference>